<dbReference type="InterPro" id="IPR043135">
    <property type="entry name" value="Fur_C"/>
</dbReference>
<evidence type="ECO:0000256" key="8">
    <source>
        <dbReference type="PIRSR" id="PIRSR602481-2"/>
    </source>
</evidence>
<evidence type="ECO:0000256" key="4">
    <source>
        <dbReference type="ARBA" id="ARBA00023015"/>
    </source>
</evidence>
<comment type="cofactor">
    <cofactor evidence="8">
        <name>Mn(2+)</name>
        <dbReference type="ChEBI" id="CHEBI:29035"/>
    </cofactor>
    <cofactor evidence="8">
        <name>Fe(2+)</name>
        <dbReference type="ChEBI" id="CHEBI:29033"/>
    </cofactor>
    <text evidence="8">Binds 1 Mn(2+) or Fe(2+) ion per subunit.</text>
</comment>
<dbReference type="InterPro" id="IPR036390">
    <property type="entry name" value="WH_DNA-bd_sf"/>
</dbReference>
<comment type="subunit">
    <text evidence="9">Homodimer.</text>
</comment>
<dbReference type="GO" id="GO:0000976">
    <property type="term" value="F:transcription cis-regulatory region binding"/>
    <property type="evidence" value="ECO:0007669"/>
    <property type="project" value="TreeGrafter"/>
</dbReference>
<dbReference type="Proteomes" id="UP000033187">
    <property type="component" value="Chromosome 1"/>
</dbReference>
<gene>
    <name evidence="9" type="primary">fur</name>
    <name evidence="10" type="ORF">YBN1229_v1_0551</name>
</gene>
<feature type="binding site" evidence="7">
    <location>
        <position position="131"/>
    </location>
    <ligand>
        <name>Zn(2+)</name>
        <dbReference type="ChEBI" id="CHEBI:29105"/>
    </ligand>
</feature>
<keyword evidence="9" id="KW-0963">Cytoplasm</keyword>
<keyword evidence="6 9" id="KW-0804">Transcription</keyword>
<dbReference type="CDD" id="cd07153">
    <property type="entry name" value="Fur_like"/>
    <property type="match status" value="1"/>
</dbReference>
<keyword evidence="11" id="KW-1185">Reference proteome</keyword>
<dbReference type="PANTHER" id="PTHR33202:SF6">
    <property type="entry name" value="ZINC UPTAKE REGULATION PROTEIN"/>
    <property type="match status" value="1"/>
</dbReference>
<dbReference type="Gene3D" id="1.10.10.10">
    <property type="entry name" value="Winged helix-like DNA-binding domain superfamily/Winged helix DNA-binding domain"/>
    <property type="match status" value="1"/>
</dbReference>
<keyword evidence="8 9" id="KW-0408">Iron</keyword>
<dbReference type="RefSeq" id="WP_046476389.1">
    <property type="nucleotide sequence ID" value="NZ_LN829118.1"/>
</dbReference>
<evidence type="ECO:0000256" key="3">
    <source>
        <dbReference type="ARBA" id="ARBA00022833"/>
    </source>
</evidence>
<comment type="similarity">
    <text evidence="1 9">Belongs to the Fur family.</text>
</comment>
<keyword evidence="5 9" id="KW-0238">DNA-binding</keyword>
<organism evidence="10 11">
    <name type="scientific">Candidatus Filomicrobium marinum</name>
    <dbReference type="NCBI Taxonomy" id="1608628"/>
    <lineage>
        <taxon>Bacteria</taxon>
        <taxon>Pseudomonadati</taxon>
        <taxon>Pseudomonadota</taxon>
        <taxon>Alphaproteobacteria</taxon>
        <taxon>Hyphomicrobiales</taxon>
        <taxon>Hyphomicrobiaceae</taxon>
        <taxon>Filomicrobium</taxon>
    </lineage>
</organism>
<keyword evidence="4 9" id="KW-0805">Transcription regulation</keyword>
<dbReference type="AlphaFoldDB" id="A0A0D6JBM6"/>
<comment type="subcellular location">
    <subcellularLocation>
        <location evidence="9">Cytoplasm</location>
    </subcellularLocation>
</comment>
<keyword evidence="7 9" id="KW-0479">Metal-binding</keyword>
<dbReference type="EMBL" id="LN829119">
    <property type="protein sequence ID" value="CPR15893.1"/>
    <property type="molecule type" value="Genomic_DNA"/>
</dbReference>
<dbReference type="KEGG" id="fiy:BN1229_v1_0551"/>
<feature type="binding site" evidence="8">
    <location>
        <position position="79"/>
    </location>
    <ligand>
        <name>Fe cation</name>
        <dbReference type="ChEBI" id="CHEBI:24875"/>
    </ligand>
</feature>
<evidence type="ECO:0000256" key="9">
    <source>
        <dbReference type="RuleBase" id="RU364037"/>
    </source>
</evidence>
<dbReference type="Gene3D" id="3.30.1490.190">
    <property type="match status" value="1"/>
</dbReference>
<accession>A0A0D6JBM6</accession>
<dbReference type="SUPFAM" id="SSF46785">
    <property type="entry name" value="Winged helix' DNA-binding domain"/>
    <property type="match status" value="1"/>
</dbReference>
<dbReference type="InterPro" id="IPR036388">
    <property type="entry name" value="WH-like_DNA-bd_sf"/>
</dbReference>
<dbReference type="KEGG" id="fil:BN1229_v1_0549"/>
<sequence length="137" mass="15202">MSTKSAKRRPAAEQDKMLLEALREAPGPVSAYDIIEMLRPEAVLAPQTVYRSLERLIDEGRAHRLESLNAYVSCSHPEHHEATAFAICQNCRQVIEFDDAGVTAQLKSWARKNGFDISQMTLELRGTCAACRTANVG</sequence>
<keyword evidence="3 7" id="KW-0862">Zinc</keyword>
<feature type="binding site" evidence="7">
    <location>
        <position position="88"/>
    </location>
    <ligand>
        <name>Zn(2+)</name>
        <dbReference type="ChEBI" id="CHEBI:29105"/>
    </ligand>
</feature>
<dbReference type="Pfam" id="PF01475">
    <property type="entry name" value="FUR"/>
    <property type="match status" value="1"/>
</dbReference>
<dbReference type="GO" id="GO:0045892">
    <property type="term" value="P:negative regulation of DNA-templated transcription"/>
    <property type="evidence" value="ECO:0007669"/>
    <property type="project" value="TreeGrafter"/>
</dbReference>
<feature type="binding site" evidence="7">
    <location>
        <position position="91"/>
    </location>
    <ligand>
        <name>Zn(2+)</name>
        <dbReference type="ChEBI" id="CHEBI:29105"/>
    </ligand>
</feature>
<evidence type="ECO:0000313" key="11">
    <source>
        <dbReference type="Proteomes" id="UP000033187"/>
    </source>
</evidence>
<protein>
    <recommendedName>
        <fullName evidence="9">Ferric uptake regulation protein</fullName>
    </recommendedName>
</protein>
<name>A0A0D6JBM6_9HYPH</name>
<evidence type="ECO:0000256" key="6">
    <source>
        <dbReference type="ARBA" id="ARBA00023163"/>
    </source>
</evidence>
<evidence type="ECO:0000313" key="10">
    <source>
        <dbReference type="EMBL" id="CPR15893.1"/>
    </source>
</evidence>
<comment type="cofactor">
    <cofactor evidence="7">
        <name>Zn(2+)</name>
        <dbReference type="ChEBI" id="CHEBI:29105"/>
    </cofactor>
    <text evidence="7">Binds 1 zinc ion per subunit.</text>
</comment>
<dbReference type="GO" id="GO:0003700">
    <property type="term" value="F:DNA-binding transcription factor activity"/>
    <property type="evidence" value="ECO:0007669"/>
    <property type="project" value="UniProtKB-UniRule"/>
</dbReference>
<dbReference type="OrthoDB" id="9801127at2"/>
<dbReference type="GO" id="GO:0005829">
    <property type="term" value="C:cytosol"/>
    <property type="evidence" value="ECO:0007669"/>
    <property type="project" value="TreeGrafter"/>
</dbReference>
<feature type="binding site" evidence="7">
    <location>
        <position position="128"/>
    </location>
    <ligand>
        <name>Zn(2+)</name>
        <dbReference type="ChEBI" id="CHEBI:29105"/>
    </ligand>
</feature>
<dbReference type="InterPro" id="IPR002481">
    <property type="entry name" value="FUR"/>
</dbReference>
<keyword evidence="2 9" id="KW-0678">Repressor</keyword>
<dbReference type="PANTHER" id="PTHR33202">
    <property type="entry name" value="ZINC UPTAKE REGULATION PROTEIN"/>
    <property type="match status" value="1"/>
</dbReference>
<dbReference type="GO" id="GO:1900376">
    <property type="term" value="P:regulation of secondary metabolite biosynthetic process"/>
    <property type="evidence" value="ECO:0007669"/>
    <property type="project" value="TreeGrafter"/>
</dbReference>
<dbReference type="GO" id="GO:0008270">
    <property type="term" value="F:zinc ion binding"/>
    <property type="evidence" value="ECO:0007669"/>
    <property type="project" value="TreeGrafter"/>
</dbReference>
<proteinExistence type="inferred from homology"/>
<evidence type="ECO:0000256" key="1">
    <source>
        <dbReference type="ARBA" id="ARBA00007957"/>
    </source>
</evidence>
<evidence type="ECO:0000256" key="5">
    <source>
        <dbReference type="ARBA" id="ARBA00023125"/>
    </source>
</evidence>
<reference evidence="11" key="1">
    <citation type="submission" date="2015-02" db="EMBL/GenBank/DDBJ databases">
        <authorList>
            <person name="Chooi Y.-H."/>
        </authorList>
    </citation>
    <scope>NUCLEOTIDE SEQUENCE [LARGE SCALE GENOMIC DNA]</scope>
    <source>
        <strain evidence="11">strain Y</strain>
    </source>
</reference>
<evidence type="ECO:0000256" key="2">
    <source>
        <dbReference type="ARBA" id="ARBA00022491"/>
    </source>
</evidence>
<evidence type="ECO:0000256" key="7">
    <source>
        <dbReference type="PIRSR" id="PIRSR602481-1"/>
    </source>
</evidence>